<dbReference type="InParanoid" id="A0A5C3NV10"/>
<dbReference type="InterPro" id="IPR051694">
    <property type="entry name" value="Immunoregulatory_rcpt-like"/>
</dbReference>
<evidence type="ECO:0000256" key="4">
    <source>
        <dbReference type="ARBA" id="ARBA00023136"/>
    </source>
</evidence>
<proteinExistence type="predicted"/>
<dbReference type="GO" id="GO:0016020">
    <property type="term" value="C:membrane"/>
    <property type="evidence" value="ECO:0007669"/>
    <property type="project" value="UniProtKB-SubCell"/>
</dbReference>
<comment type="subcellular location">
    <subcellularLocation>
        <location evidence="1">Membrane</location>
        <topology evidence="1">Single-pass membrane protein</topology>
    </subcellularLocation>
</comment>
<evidence type="ECO:0000313" key="7">
    <source>
        <dbReference type="EMBL" id="TFK81131.1"/>
    </source>
</evidence>
<evidence type="ECO:0000256" key="3">
    <source>
        <dbReference type="ARBA" id="ARBA00022989"/>
    </source>
</evidence>
<evidence type="ECO:0000256" key="1">
    <source>
        <dbReference type="ARBA" id="ARBA00004167"/>
    </source>
</evidence>
<dbReference type="EMBL" id="ML211650">
    <property type="protein sequence ID" value="TFK81131.1"/>
    <property type="molecule type" value="Genomic_DNA"/>
</dbReference>
<keyword evidence="8" id="KW-1185">Reference proteome</keyword>
<dbReference type="AlphaFoldDB" id="A0A5C3NV10"/>
<protein>
    <submittedName>
        <fullName evidence="7">Uncharacterized protein</fullName>
    </submittedName>
</protein>
<keyword evidence="4 6" id="KW-0472">Membrane</keyword>
<reference evidence="7 8" key="1">
    <citation type="journal article" date="2019" name="Nat. Ecol. Evol.">
        <title>Megaphylogeny resolves global patterns of mushroom evolution.</title>
        <authorList>
            <person name="Varga T."/>
            <person name="Krizsan K."/>
            <person name="Foldi C."/>
            <person name="Dima B."/>
            <person name="Sanchez-Garcia M."/>
            <person name="Sanchez-Ramirez S."/>
            <person name="Szollosi G.J."/>
            <person name="Szarkandi J.G."/>
            <person name="Papp V."/>
            <person name="Albert L."/>
            <person name="Andreopoulos W."/>
            <person name="Angelini C."/>
            <person name="Antonin V."/>
            <person name="Barry K.W."/>
            <person name="Bougher N.L."/>
            <person name="Buchanan P."/>
            <person name="Buyck B."/>
            <person name="Bense V."/>
            <person name="Catcheside P."/>
            <person name="Chovatia M."/>
            <person name="Cooper J."/>
            <person name="Damon W."/>
            <person name="Desjardin D."/>
            <person name="Finy P."/>
            <person name="Geml J."/>
            <person name="Haridas S."/>
            <person name="Hughes K."/>
            <person name="Justo A."/>
            <person name="Karasinski D."/>
            <person name="Kautmanova I."/>
            <person name="Kiss B."/>
            <person name="Kocsube S."/>
            <person name="Kotiranta H."/>
            <person name="LaButti K.M."/>
            <person name="Lechner B.E."/>
            <person name="Liimatainen K."/>
            <person name="Lipzen A."/>
            <person name="Lukacs Z."/>
            <person name="Mihaltcheva S."/>
            <person name="Morgado L.N."/>
            <person name="Niskanen T."/>
            <person name="Noordeloos M.E."/>
            <person name="Ohm R.A."/>
            <person name="Ortiz-Santana B."/>
            <person name="Ovrebo C."/>
            <person name="Racz N."/>
            <person name="Riley R."/>
            <person name="Savchenko A."/>
            <person name="Shiryaev A."/>
            <person name="Soop K."/>
            <person name="Spirin V."/>
            <person name="Szebenyi C."/>
            <person name="Tomsovsky M."/>
            <person name="Tulloss R.E."/>
            <person name="Uehling J."/>
            <person name="Grigoriev I.V."/>
            <person name="Vagvolgyi C."/>
            <person name="Papp T."/>
            <person name="Martin F.M."/>
            <person name="Miettinen O."/>
            <person name="Hibbett D.S."/>
            <person name="Nagy L.G."/>
        </authorList>
    </citation>
    <scope>NUCLEOTIDE SEQUENCE [LARGE SCALE GENOMIC DNA]</scope>
    <source>
        <strain evidence="7 8">HHB13444</strain>
    </source>
</reference>
<dbReference type="Gene3D" id="1.20.5.510">
    <property type="entry name" value="Single helix bin"/>
    <property type="match status" value="1"/>
</dbReference>
<feature type="region of interest" description="Disordered" evidence="5">
    <location>
        <begin position="210"/>
        <end position="341"/>
    </location>
</feature>
<feature type="region of interest" description="Disordered" evidence="5">
    <location>
        <begin position="137"/>
        <end position="174"/>
    </location>
</feature>
<keyword evidence="3 6" id="KW-1133">Transmembrane helix</keyword>
<keyword evidence="2 6" id="KW-0812">Transmembrane</keyword>
<evidence type="ECO:0000313" key="8">
    <source>
        <dbReference type="Proteomes" id="UP000308197"/>
    </source>
</evidence>
<feature type="transmembrane region" description="Helical" evidence="6">
    <location>
        <begin position="179"/>
        <end position="202"/>
    </location>
</feature>
<evidence type="ECO:0000256" key="5">
    <source>
        <dbReference type="SAM" id="MobiDB-lite"/>
    </source>
</evidence>
<organism evidence="7 8">
    <name type="scientific">Polyporus arcularius HHB13444</name>
    <dbReference type="NCBI Taxonomy" id="1314778"/>
    <lineage>
        <taxon>Eukaryota</taxon>
        <taxon>Fungi</taxon>
        <taxon>Dikarya</taxon>
        <taxon>Basidiomycota</taxon>
        <taxon>Agaricomycotina</taxon>
        <taxon>Agaricomycetes</taxon>
        <taxon>Polyporales</taxon>
        <taxon>Polyporaceae</taxon>
        <taxon>Polyporus</taxon>
    </lineage>
</organism>
<feature type="compositionally biased region" description="Low complexity" evidence="5">
    <location>
        <begin position="310"/>
        <end position="323"/>
    </location>
</feature>
<accession>A0A5C3NV10</accession>
<dbReference type="PANTHER" id="PTHR15549">
    <property type="entry name" value="PAIRED IMMUNOGLOBULIN-LIKE TYPE 2 RECEPTOR"/>
    <property type="match status" value="1"/>
</dbReference>
<gene>
    <name evidence="7" type="ORF">K466DRAFT_667312</name>
</gene>
<evidence type="ECO:0000256" key="6">
    <source>
        <dbReference type="SAM" id="Phobius"/>
    </source>
</evidence>
<evidence type="ECO:0000256" key="2">
    <source>
        <dbReference type="ARBA" id="ARBA00022692"/>
    </source>
</evidence>
<dbReference type="GO" id="GO:0071944">
    <property type="term" value="C:cell periphery"/>
    <property type="evidence" value="ECO:0007669"/>
    <property type="project" value="UniProtKB-ARBA"/>
</dbReference>
<dbReference type="Proteomes" id="UP000308197">
    <property type="component" value="Unassembled WGS sequence"/>
</dbReference>
<dbReference type="Gene3D" id="2.60.120.260">
    <property type="entry name" value="Galactose-binding domain-like"/>
    <property type="match status" value="1"/>
</dbReference>
<name>A0A5C3NV10_9APHY</name>
<sequence length="395" mass="41203">MSSPELVDDSNSAVQYVPGWLWQTLVNEVDGTRHGAAETGLSATLAFVGTGIQVVGTLQRTSGQPVATFTIDNEGNTTYAAPAYSSPEDAVYNVTFYSRRDLKLGNHELKIINMDGTGTNVLWLDYFLVDTSPVSPSATSASSSQSPTSSGSASASASSSASPEATSSTSQSATRGNTAAIVGGVVGGVALLLLLGILLYFLRRRRRKQVGEKGVQPFTEGATRSSIDGSGYPNPSKWSDRPISVDSPSTPLGISTLDMTPPSAFAPSHVTASDNRTVEASAPSRREPPLEPLRSATTTHADAKDDEPARSAGSPRSTATSPAAPSPIAPLPTDIGQALAHASPELQSTALTLIRSLLQRNQSQGVPVQRPAEVDSGLRIVDEANMVPPPEYTAD</sequence>